<feature type="domain" description="N-acetyltransferase" evidence="6">
    <location>
        <begin position="6"/>
        <end position="165"/>
    </location>
</feature>
<keyword evidence="2" id="KW-0963">Cytoplasm</keyword>
<evidence type="ECO:0000256" key="4">
    <source>
        <dbReference type="ARBA" id="ARBA00023315"/>
    </source>
</evidence>
<keyword evidence="4 7" id="KW-0012">Acyltransferase</keyword>
<dbReference type="CDD" id="cd04301">
    <property type="entry name" value="NAT_SF"/>
    <property type="match status" value="1"/>
</dbReference>
<evidence type="ECO:0000259" key="6">
    <source>
        <dbReference type="PROSITE" id="PS51186"/>
    </source>
</evidence>
<dbReference type="PANTHER" id="PTHR43420">
    <property type="entry name" value="ACETYLTRANSFERASE"/>
    <property type="match status" value="1"/>
</dbReference>
<sequence>MAGVNHRLRPMRRIDVDPVMALERALFAEDAWSEAMLRDEMSRSSRHYLVAEAVPPEGTARAEEPDGAAAAPIIGYAGLRAVPPEGDVQTIAVARSAWGSGVGTALLTELLAEAARREVTDVFLEVRSDNPRARELYRRFGFVEIGVRRGYYKDADAIVMRRSHPAGSGAAEGSEGVDEDPEKKTR</sequence>
<dbReference type="Gene3D" id="3.40.630.30">
    <property type="match status" value="1"/>
</dbReference>
<evidence type="ECO:0000313" key="8">
    <source>
        <dbReference type="Proteomes" id="UP000589036"/>
    </source>
</evidence>
<comment type="caution">
    <text evidence="7">The sequence shown here is derived from an EMBL/GenBank/DDBJ whole genome shotgun (WGS) entry which is preliminary data.</text>
</comment>
<dbReference type="SUPFAM" id="SSF55729">
    <property type="entry name" value="Acyl-CoA N-acyltransferases (Nat)"/>
    <property type="match status" value="1"/>
</dbReference>
<dbReference type="AlphaFoldDB" id="A0A852U2X6"/>
<dbReference type="EMBL" id="JACCCC010000001">
    <property type="protein sequence ID" value="NYE49802.1"/>
    <property type="molecule type" value="Genomic_DNA"/>
</dbReference>
<dbReference type="InterPro" id="IPR006464">
    <property type="entry name" value="AcTrfase_RimI/Ard1"/>
</dbReference>
<dbReference type="Proteomes" id="UP000589036">
    <property type="component" value="Unassembled WGS sequence"/>
</dbReference>
<comment type="similarity">
    <text evidence="1">Belongs to the acetyltransferase family. RimI subfamily.</text>
</comment>
<evidence type="ECO:0000256" key="1">
    <source>
        <dbReference type="ARBA" id="ARBA00005395"/>
    </source>
</evidence>
<dbReference type="EC" id="2.3.1.267" evidence="7"/>
<dbReference type="InterPro" id="IPR000182">
    <property type="entry name" value="GNAT_dom"/>
</dbReference>
<accession>A0A852U2X6</accession>
<evidence type="ECO:0000256" key="3">
    <source>
        <dbReference type="ARBA" id="ARBA00022679"/>
    </source>
</evidence>
<dbReference type="GO" id="GO:0008999">
    <property type="term" value="F:protein-N-terminal-alanine acetyltransferase activity"/>
    <property type="evidence" value="ECO:0007669"/>
    <property type="project" value="UniProtKB-EC"/>
</dbReference>
<evidence type="ECO:0000256" key="5">
    <source>
        <dbReference type="SAM" id="MobiDB-lite"/>
    </source>
</evidence>
<dbReference type="Pfam" id="PF00583">
    <property type="entry name" value="Acetyltransf_1"/>
    <property type="match status" value="1"/>
</dbReference>
<keyword evidence="3 7" id="KW-0808">Transferase</keyword>
<evidence type="ECO:0000313" key="7">
    <source>
        <dbReference type="EMBL" id="NYE49802.1"/>
    </source>
</evidence>
<name>A0A852U2X6_9ACTN</name>
<reference evidence="7 8" key="1">
    <citation type="submission" date="2020-07" db="EMBL/GenBank/DDBJ databases">
        <title>Sequencing the genomes of 1000 actinobacteria strains.</title>
        <authorList>
            <person name="Klenk H.-P."/>
        </authorList>
    </citation>
    <scope>NUCLEOTIDE SEQUENCE [LARGE SCALE GENOMIC DNA]</scope>
    <source>
        <strain evidence="7 8">CXB654</strain>
    </source>
</reference>
<keyword evidence="8" id="KW-1185">Reference proteome</keyword>
<gene>
    <name evidence="7" type="ORF">HDA32_004922</name>
</gene>
<evidence type="ECO:0000256" key="2">
    <source>
        <dbReference type="ARBA" id="ARBA00022490"/>
    </source>
</evidence>
<dbReference type="NCBIfam" id="TIGR01575">
    <property type="entry name" value="rimI"/>
    <property type="match status" value="1"/>
</dbReference>
<organism evidence="7 8">
    <name type="scientific">Spinactinospora alkalitolerans</name>
    <dbReference type="NCBI Taxonomy" id="687207"/>
    <lineage>
        <taxon>Bacteria</taxon>
        <taxon>Bacillati</taxon>
        <taxon>Actinomycetota</taxon>
        <taxon>Actinomycetes</taxon>
        <taxon>Streptosporangiales</taxon>
        <taxon>Nocardiopsidaceae</taxon>
        <taxon>Spinactinospora</taxon>
    </lineage>
</organism>
<proteinExistence type="inferred from homology"/>
<dbReference type="PANTHER" id="PTHR43420:SF44">
    <property type="entry name" value="ACETYLTRANSFERASE YPEA"/>
    <property type="match status" value="1"/>
</dbReference>
<dbReference type="PROSITE" id="PS51186">
    <property type="entry name" value="GNAT"/>
    <property type="match status" value="1"/>
</dbReference>
<dbReference type="InterPro" id="IPR050680">
    <property type="entry name" value="YpeA/RimI_acetyltransf"/>
</dbReference>
<protein>
    <submittedName>
        <fullName evidence="7">Ribosomal-protein-alanine N-acetyltransferase</fullName>
        <ecNumber evidence="7">2.3.1.267</ecNumber>
    </submittedName>
</protein>
<dbReference type="InterPro" id="IPR016181">
    <property type="entry name" value="Acyl_CoA_acyltransferase"/>
</dbReference>
<feature type="region of interest" description="Disordered" evidence="5">
    <location>
        <begin position="163"/>
        <end position="186"/>
    </location>
</feature>